<feature type="domain" description="IprA winged helix-turn-helix" evidence="1">
    <location>
        <begin position="143"/>
        <end position="203"/>
    </location>
</feature>
<comment type="caution">
    <text evidence="2">The sequence shown here is derived from an EMBL/GenBank/DDBJ whole genome shotgun (WGS) entry which is preliminary data.</text>
</comment>
<evidence type="ECO:0000313" key="2">
    <source>
        <dbReference type="EMBL" id="HAB1776723.1"/>
    </source>
</evidence>
<reference evidence="2" key="2">
    <citation type="submission" date="2019-10" db="EMBL/GenBank/DDBJ databases">
        <authorList>
            <consortium name="NCBI Pathogen Detection Project"/>
        </authorList>
    </citation>
    <scope>NUCLEOTIDE SEQUENCE</scope>
    <source>
        <strain evidence="2">Salmonella enterica</strain>
    </source>
</reference>
<protein>
    <recommendedName>
        <fullName evidence="1">IprA winged helix-turn-helix domain-containing protein</fullName>
    </recommendedName>
</protein>
<evidence type="ECO:0000259" key="1">
    <source>
        <dbReference type="Pfam" id="PF15977"/>
    </source>
</evidence>
<name>A0A6X8A122_SALDZ</name>
<dbReference type="AlphaFoldDB" id="A0A6X8A122"/>
<dbReference type="Pfam" id="PF15977">
    <property type="entry name" value="HTH_46"/>
    <property type="match status" value="1"/>
</dbReference>
<gene>
    <name evidence="2" type="ORF">GBY11_14495</name>
</gene>
<proteinExistence type="predicted"/>
<dbReference type="InterPro" id="IPR041687">
    <property type="entry name" value="HTH_46"/>
</dbReference>
<sequence length="215" mass="24456">MNLYDIDKPTEYIEKLLSLFPVTQPFLLESGSILDPKEKKDSMQKKIYFLLDGALLVSIGEGEKKHNLGITTSPYILGLGQLGQTGAICEFESISPCLLDSVDIDVFNKIIDENGMWREVVQILLPTLATVAVRASTSGLQSAYEIIRSYLIYMENENSYAIKERYTVVKYMQTFSRLSRSMILKILAQLKIGGFIEMENGKWKMENGKWKTYKN</sequence>
<dbReference type="EMBL" id="DAAFWI010000021">
    <property type="protein sequence ID" value="HAB1776723.1"/>
    <property type="molecule type" value="Genomic_DNA"/>
</dbReference>
<reference evidence="2" key="1">
    <citation type="journal article" date="2018" name="Genome Biol.">
        <title>SKESA: strategic k-mer extension for scrupulous assemblies.</title>
        <authorList>
            <person name="Souvorov A."/>
            <person name="Agarwala R."/>
            <person name="Lipman D.J."/>
        </authorList>
    </citation>
    <scope>NUCLEOTIDE SEQUENCE</scope>
    <source>
        <strain evidence="2">Salmonella enterica</strain>
    </source>
</reference>
<dbReference type="InterPro" id="IPR014710">
    <property type="entry name" value="RmlC-like_jellyroll"/>
</dbReference>
<accession>A0A6X8A122</accession>
<organism evidence="2">
    <name type="scientific">Salmonella diarizonae</name>
    <dbReference type="NCBI Taxonomy" id="59204"/>
    <lineage>
        <taxon>Bacteria</taxon>
        <taxon>Pseudomonadati</taxon>
        <taxon>Pseudomonadota</taxon>
        <taxon>Gammaproteobacteria</taxon>
        <taxon>Enterobacterales</taxon>
        <taxon>Enterobacteriaceae</taxon>
        <taxon>Salmonella</taxon>
    </lineage>
</organism>
<dbReference type="Gene3D" id="2.60.120.10">
    <property type="entry name" value="Jelly Rolls"/>
    <property type="match status" value="1"/>
</dbReference>